<evidence type="ECO:0000256" key="2">
    <source>
        <dbReference type="ARBA" id="ARBA00022448"/>
    </source>
</evidence>
<dbReference type="Pfam" id="PF00787">
    <property type="entry name" value="PX"/>
    <property type="match status" value="1"/>
</dbReference>
<dbReference type="Gene3D" id="3.30.1520.10">
    <property type="entry name" value="Phox-like domain"/>
    <property type="match status" value="1"/>
</dbReference>
<evidence type="ECO:0000256" key="4">
    <source>
        <dbReference type="ARBA" id="ARBA00023121"/>
    </source>
</evidence>
<dbReference type="GO" id="GO:0032266">
    <property type="term" value="F:phosphatidylinositol-3-phosphate binding"/>
    <property type="evidence" value="ECO:0007669"/>
    <property type="project" value="TreeGrafter"/>
</dbReference>
<dbReference type="GO" id="GO:0031901">
    <property type="term" value="C:early endosome membrane"/>
    <property type="evidence" value="ECO:0007669"/>
    <property type="project" value="TreeGrafter"/>
</dbReference>
<dbReference type="GO" id="GO:0034499">
    <property type="term" value="P:late endosome to Golgi transport"/>
    <property type="evidence" value="ECO:0007669"/>
    <property type="project" value="TreeGrafter"/>
</dbReference>
<accession>A0A1A8IC08</accession>
<evidence type="ECO:0000256" key="1">
    <source>
        <dbReference type="ARBA" id="ARBA00010883"/>
    </source>
</evidence>
<reference evidence="6" key="1">
    <citation type="submission" date="2016-05" db="EMBL/GenBank/DDBJ databases">
        <authorList>
            <person name="Lavstsen T."/>
            <person name="Jespersen J.S."/>
        </authorList>
    </citation>
    <scope>NUCLEOTIDE SEQUENCE</scope>
    <source>
        <tissue evidence="6">Brain</tissue>
    </source>
</reference>
<evidence type="ECO:0000259" key="5">
    <source>
        <dbReference type="PROSITE" id="PS50195"/>
    </source>
</evidence>
<name>A0A1A8IC08_NOTKU</name>
<dbReference type="InterPro" id="IPR051074">
    <property type="entry name" value="Sorting_Nexin"/>
</dbReference>
<organism evidence="6">
    <name type="scientific">Nothobranchius kuhntae</name>
    <name type="common">Beira killifish</name>
    <dbReference type="NCBI Taxonomy" id="321403"/>
    <lineage>
        <taxon>Eukaryota</taxon>
        <taxon>Metazoa</taxon>
        <taxon>Chordata</taxon>
        <taxon>Craniata</taxon>
        <taxon>Vertebrata</taxon>
        <taxon>Euteleostomi</taxon>
        <taxon>Actinopterygii</taxon>
        <taxon>Neopterygii</taxon>
        <taxon>Teleostei</taxon>
        <taxon>Neoteleostei</taxon>
        <taxon>Acanthomorphata</taxon>
        <taxon>Ovalentaria</taxon>
        <taxon>Atherinomorphae</taxon>
        <taxon>Cyprinodontiformes</taxon>
        <taxon>Nothobranchiidae</taxon>
        <taxon>Nothobranchius</taxon>
    </lineage>
</organism>
<dbReference type="SMART" id="SM00312">
    <property type="entry name" value="PX"/>
    <property type="match status" value="1"/>
</dbReference>
<dbReference type="InterPro" id="IPR036871">
    <property type="entry name" value="PX_dom_sf"/>
</dbReference>
<comment type="similarity">
    <text evidence="1">Belongs to the sorting nexin family.</text>
</comment>
<dbReference type="PANTHER" id="PTHR45963:SF1">
    <property type="entry name" value="SORTING NEXIN-3"/>
    <property type="match status" value="1"/>
</dbReference>
<dbReference type="PANTHER" id="PTHR45963">
    <property type="entry name" value="RE52028P"/>
    <property type="match status" value="1"/>
</dbReference>
<dbReference type="EMBL" id="HAED01008470">
    <property type="protein sequence ID" value="SBQ94682.1"/>
    <property type="molecule type" value="Transcribed_RNA"/>
</dbReference>
<dbReference type="GO" id="GO:0015031">
    <property type="term" value="P:protein transport"/>
    <property type="evidence" value="ECO:0007669"/>
    <property type="project" value="UniProtKB-KW"/>
</dbReference>
<dbReference type="AlphaFoldDB" id="A0A1A8IC08"/>
<proteinExistence type="inferred from homology"/>
<keyword evidence="4" id="KW-0446">Lipid-binding</keyword>
<gene>
    <name evidence="6" type="primary">SNX3</name>
</gene>
<feature type="domain" description="PX" evidence="5">
    <location>
        <begin position="27"/>
        <end position="171"/>
    </location>
</feature>
<keyword evidence="3" id="KW-0653">Protein transport</keyword>
<keyword evidence="2" id="KW-0813">Transport</keyword>
<dbReference type="GO" id="GO:0032456">
    <property type="term" value="P:endocytic recycling"/>
    <property type="evidence" value="ECO:0007669"/>
    <property type="project" value="TreeGrafter"/>
</dbReference>
<dbReference type="SUPFAM" id="SSF64268">
    <property type="entry name" value="PX domain"/>
    <property type="match status" value="1"/>
</dbReference>
<reference evidence="6" key="2">
    <citation type="submission" date="2016-06" db="EMBL/GenBank/DDBJ databases">
        <title>The genome of a short-lived fish provides insights into sex chromosome evolution and the genetic control of aging.</title>
        <authorList>
            <person name="Reichwald K."/>
            <person name="Felder M."/>
            <person name="Petzold A."/>
            <person name="Koch P."/>
            <person name="Groth M."/>
            <person name="Platzer M."/>
        </authorList>
    </citation>
    <scope>NUCLEOTIDE SEQUENCE</scope>
    <source>
        <tissue evidence="6">Brain</tissue>
    </source>
</reference>
<dbReference type="InterPro" id="IPR001683">
    <property type="entry name" value="PX_dom"/>
</dbReference>
<protein>
    <submittedName>
        <fullName evidence="6">Sorting nexin 3</fullName>
    </submittedName>
</protein>
<dbReference type="PROSITE" id="PS50195">
    <property type="entry name" value="PX"/>
    <property type="match status" value="1"/>
</dbReference>
<evidence type="ECO:0000313" key="6">
    <source>
        <dbReference type="EMBL" id="SBQ94682.1"/>
    </source>
</evidence>
<dbReference type="GO" id="GO:0030904">
    <property type="term" value="C:retromer complex"/>
    <property type="evidence" value="ECO:0007669"/>
    <property type="project" value="TreeGrafter"/>
</dbReference>
<sequence>MADAIADTRRLYTKPQNLNDAYGPPSNFLEIDVSNPQTIGVGRGRFTTYEVRLKTNLPIFKLKESSVRRRYSDFEWLRSELERESKVVVPPLPGKALFRQLPFRGDDGIFDDSFIEERRQGLEQFLNKYVSPHLKDVITFRKKLSLKLSSTAAVVRCSDVILTLTNKETRLCDNYRQLFHFSSCC</sequence>
<evidence type="ECO:0000256" key="3">
    <source>
        <dbReference type="ARBA" id="ARBA00022927"/>
    </source>
</evidence>